<dbReference type="EMBL" id="FOBW01000012">
    <property type="protein sequence ID" value="SEN36961.1"/>
    <property type="molecule type" value="Genomic_DNA"/>
</dbReference>
<gene>
    <name evidence="1" type="ORF">SAMN05192533_11220</name>
</gene>
<sequence>MDKQMNLVLGTVVGAAVGATVPYSRLLPNQHYEQMSVVSRS</sequence>
<keyword evidence="2" id="KW-1185">Reference proteome</keyword>
<name>A0A1H8FYP2_9BACI</name>
<reference evidence="2" key="1">
    <citation type="submission" date="2016-10" db="EMBL/GenBank/DDBJ databases">
        <authorList>
            <person name="Varghese N."/>
            <person name="Submissions S."/>
        </authorList>
    </citation>
    <scope>NUCLEOTIDE SEQUENCE [LARGE SCALE GENOMIC DNA]</scope>
    <source>
        <strain evidence="2">B48,IBRC-M 10115,DSM 25386,CECT 8001</strain>
    </source>
</reference>
<organism evidence="1 2">
    <name type="scientific">Mesobacillus persicus</name>
    <dbReference type="NCBI Taxonomy" id="930146"/>
    <lineage>
        <taxon>Bacteria</taxon>
        <taxon>Bacillati</taxon>
        <taxon>Bacillota</taxon>
        <taxon>Bacilli</taxon>
        <taxon>Bacillales</taxon>
        <taxon>Bacillaceae</taxon>
        <taxon>Mesobacillus</taxon>
    </lineage>
</organism>
<dbReference type="Proteomes" id="UP000198553">
    <property type="component" value="Unassembled WGS sequence"/>
</dbReference>
<evidence type="ECO:0000313" key="1">
    <source>
        <dbReference type="EMBL" id="SEN36961.1"/>
    </source>
</evidence>
<dbReference type="RefSeq" id="WP_280139980.1">
    <property type="nucleotide sequence ID" value="NZ_FOBW01000012.1"/>
</dbReference>
<dbReference type="AlphaFoldDB" id="A0A1H8FYP2"/>
<accession>A0A1H8FYP2</accession>
<evidence type="ECO:0000313" key="2">
    <source>
        <dbReference type="Proteomes" id="UP000198553"/>
    </source>
</evidence>
<proteinExistence type="predicted"/>
<protein>
    <submittedName>
        <fullName evidence="1">Uncharacterized protein</fullName>
    </submittedName>
</protein>